<dbReference type="PROSITE" id="PS51898">
    <property type="entry name" value="TYR_RECOMBINASE"/>
    <property type="match status" value="1"/>
</dbReference>
<dbReference type="Proteomes" id="UP000044098">
    <property type="component" value="Unassembled WGS sequence"/>
</dbReference>
<dbReference type="Pfam" id="PF00589">
    <property type="entry name" value="Phage_integrase"/>
    <property type="match status" value="1"/>
</dbReference>
<comment type="caution">
    <text evidence="6">The sequence shown here is derived from an EMBL/GenBank/DDBJ whole genome shotgun (WGS) entry which is preliminary data.</text>
</comment>
<accession>A0AAD2KLW1</accession>
<dbReference type="InterPro" id="IPR050090">
    <property type="entry name" value="Tyrosine_recombinase_XerCD"/>
</dbReference>
<dbReference type="InterPro" id="IPR010998">
    <property type="entry name" value="Integrase_recombinase_N"/>
</dbReference>
<dbReference type="GO" id="GO:0003677">
    <property type="term" value="F:DNA binding"/>
    <property type="evidence" value="ECO:0007669"/>
    <property type="project" value="UniProtKB-KW"/>
</dbReference>
<keyword evidence="3" id="KW-0238">DNA-binding</keyword>
<dbReference type="GO" id="GO:0015074">
    <property type="term" value="P:DNA integration"/>
    <property type="evidence" value="ECO:0007669"/>
    <property type="project" value="UniProtKB-KW"/>
</dbReference>
<dbReference type="PANTHER" id="PTHR30349">
    <property type="entry name" value="PHAGE INTEGRASE-RELATED"/>
    <property type="match status" value="1"/>
</dbReference>
<dbReference type="PANTHER" id="PTHR30349:SF41">
    <property type="entry name" value="INTEGRASE_RECOMBINASE PROTEIN MJ0367-RELATED"/>
    <property type="match status" value="1"/>
</dbReference>
<dbReference type="Gene3D" id="1.10.443.10">
    <property type="entry name" value="Intergrase catalytic core"/>
    <property type="match status" value="1"/>
</dbReference>
<keyword evidence="4" id="KW-0233">DNA recombination</keyword>
<reference evidence="6 7" key="1">
    <citation type="submission" date="2015-09" db="EMBL/GenBank/DDBJ databases">
        <authorList>
            <consortium name="Pathogen Informatics"/>
        </authorList>
    </citation>
    <scope>NUCLEOTIDE SEQUENCE [LARGE SCALE GENOMIC DNA]</scope>
    <source>
        <strain evidence="6 7">2789STDY5608625</strain>
    </source>
</reference>
<dbReference type="InterPro" id="IPR011010">
    <property type="entry name" value="DNA_brk_join_enz"/>
</dbReference>
<dbReference type="RefSeq" id="WP_054457995.1">
    <property type="nucleotide sequence ID" value="NZ_CYTK01000012.1"/>
</dbReference>
<keyword evidence="2" id="KW-0229">DNA integration</keyword>
<gene>
    <name evidence="6" type="ORF">ERS370000_05394</name>
</gene>
<evidence type="ECO:0000256" key="4">
    <source>
        <dbReference type="ARBA" id="ARBA00023172"/>
    </source>
</evidence>
<dbReference type="InterPro" id="IPR013762">
    <property type="entry name" value="Integrase-like_cat_sf"/>
</dbReference>
<dbReference type="GO" id="GO:0006310">
    <property type="term" value="P:DNA recombination"/>
    <property type="evidence" value="ECO:0007669"/>
    <property type="project" value="UniProtKB-KW"/>
</dbReference>
<proteinExistence type="inferred from homology"/>
<dbReference type="CDD" id="cd00397">
    <property type="entry name" value="DNA_BRE_C"/>
    <property type="match status" value="1"/>
</dbReference>
<name>A0AAD2KLW1_ACHAE</name>
<evidence type="ECO:0000313" key="6">
    <source>
        <dbReference type="EMBL" id="CUJ70579.1"/>
    </source>
</evidence>
<evidence type="ECO:0000256" key="2">
    <source>
        <dbReference type="ARBA" id="ARBA00022908"/>
    </source>
</evidence>
<evidence type="ECO:0000256" key="3">
    <source>
        <dbReference type="ARBA" id="ARBA00023125"/>
    </source>
</evidence>
<evidence type="ECO:0000256" key="1">
    <source>
        <dbReference type="ARBA" id="ARBA00008857"/>
    </source>
</evidence>
<comment type="similarity">
    <text evidence="1">Belongs to the 'phage' integrase family.</text>
</comment>
<evidence type="ECO:0000313" key="7">
    <source>
        <dbReference type="Proteomes" id="UP000044098"/>
    </source>
</evidence>
<dbReference type="SUPFAM" id="SSF56349">
    <property type="entry name" value="DNA breaking-rejoining enzymes"/>
    <property type="match status" value="1"/>
</dbReference>
<evidence type="ECO:0000259" key="5">
    <source>
        <dbReference type="PROSITE" id="PS51898"/>
    </source>
</evidence>
<dbReference type="Gene3D" id="1.10.150.130">
    <property type="match status" value="1"/>
</dbReference>
<feature type="domain" description="Tyr recombinase" evidence="5">
    <location>
        <begin position="160"/>
        <end position="390"/>
    </location>
</feature>
<sequence>MNEPQRNPIVIQHAEPAHLLGPVDDDWQAIDIWLSILAARPVSPATLATYQREQRRLRWYCDHVGSARLRSWTYQDVSAYLTFLRTNSADFQCPPGTKPGQPGWTPFRNGRMSDQAVSATVRILNTLFSFWQQAGYRNNNPFAAVTRTGPRSAAGSASRRAVPPDALETVRRCMDAREKNTVRDHLVYWRNAFLLILLERTGLRANEVAQANMVDVHTISDPKSARHYWALAVMHQKGGGTGVVPMDAEVMAAFFRYRAAFGLPELPEHGEEFGLVLSPHTGSKDSAPHLASARSRRRRVMWKSVRTRQSIWAIVREEFDLAAEWVGGKTPEAAILKRASTHWLRHTRGTVLSMQGNELRMVAKAMRHSDPRTTMGYTNLDFLDVVRELDRRATSSGS</sequence>
<dbReference type="AlphaFoldDB" id="A0AAD2KLW1"/>
<protein>
    <submittedName>
        <fullName evidence="6">Site-specific tyrosine recombinase XerC</fullName>
    </submittedName>
</protein>
<organism evidence="6 7">
    <name type="scientific">Achromobacter aegrifaciens</name>
    <dbReference type="NCBI Taxonomy" id="1287736"/>
    <lineage>
        <taxon>Bacteria</taxon>
        <taxon>Pseudomonadati</taxon>
        <taxon>Pseudomonadota</taxon>
        <taxon>Betaproteobacteria</taxon>
        <taxon>Burkholderiales</taxon>
        <taxon>Alcaligenaceae</taxon>
        <taxon>Achromobacter</taxon>
    </lineage>
</organism>
<dbReference type="EMBL" id="CYTK01000012">
    <property type="protein sequence ID" value="CUJ70579.1"/>
    <property type="molecule type" value="Genomic_DNA"/>
</dbReference>
<dbReference type="InterPro" id="IPR002104">
    <property type="entry name" value="Integrase_catalytic"/>
</dbReference>